<keyword evidence="5 8" id="KW-0067">ATP-binding</keyword>
<dbReference type="InterPro" id="IPR011994">
    <property type="entry name" value="Cytidylate_kinase_dom"/>
</dbReference>
<keyword evidence="4 8" id="KW-0418">Kinase</keyword>
<dbReference type="EC" id="2.7.4.25" evidence="8"/>
<keyword evidence="2 8" id="KW-0808">Transferase</keyword>
<evidence type="ECO:0000256" key="8">
    <source>
        <dbReference type="HAMAP-Rule" id="MF_00238"/>
    </source>
</evidence>
<reference evidence="10 11" key="1">
    <citation type="submission" date="2020-08" db="EMBL/GenBank/DDBJ databases">
        <title>Bridging the membrane lipid divide: bacteria of the FCB group superphylum have the potential to synthesize archaeal ether lipids.</title>
        <authorList>
            <person name="Villanueva L."/>
            <person name="Von Meijenfeldt F.A.B."/>
            <person name="Westbye A.B."/>
            <person name="Yadav S."/>
            <person name="Hopmans E.C."/>
            <person name="Dutilh B.E."/>
            <person name="Sinninghe Damste J.S."/>
        </authorList>
    </citation>
    <scope>NUCLEOTIDE SEQUENCE [LARGE SCALE GENOMIC DNA]</scope>
    <source>
        <strain evidence="10">NIOZ-UU27</strain>
    </source>
</reference>
<dbReference type="GO" id="GO:0015949">
    <property type="term" value="P:nucleobase-containing small molecule interconversion"/>
    <property type="evidence" value="ECO:0007669"/>
    <property type="project" value="TreeGrafter"/>
</dbReference>
<dbReference type="GO" id="GO:0006220">
    <property type="term" value="P:pyrimidine nucleotide metabolic process"/>
    <property type="evidence" value="ECO:0007669"/>
    <property type="project" value="UniProtKB-UniRule"/>
</dbReference>
<evidence type="ECO:0000313" key="11">
    <source>
        <dbReference type="Proteomes" id="UP000650524"/>
    </source>
</evidence>
<comment type="catalytic activity">
    <reaction evidence="6 8">
        <text>dCMP + ATP = dCDP + ADP</text>
        <dbReference type="Rhea" id="RHEA:25094"/>
        <dbReference type="ChEBI" id="CHEBI:30616"/>
        <dbReference type="ChEBI" id="CHEBI:57566"/>
        <dbReference type="ChEBI" id="CHEBI:58593"/>
        <dbReference type="ChEBI" id="CHEBI:456216"/>
        <dbReference type="EC" id="2.7.4.25"/>
    </reaction>
</comment>
<protein>
    <recommendedName>
        <fullName evidence="8">Cytidylate kinase</fullName>
        <shortName evidence="8">CK</shortName>
        <ecNumber evidence="8">2.7.4.25</ecNumber>
    </recommendedName>
    <alternativeName>
        <fullName evidence="8">Cytidine monophosphate kinase</fullName>
        <shortName evidence="8">CMP kinase</shortName>
    </alternativeName>
</protein>
<evidence type="ECO:0000256" key="7">
    <source>
        <dbReference type="ARBA" id="ARBA00048478"/>
    </source>
</evidence>
<evidence type="ECO:0000256" key="3">
    <source>
        <dbReference type="ARBA" id="ARBA00022741"/>
    </source>
</evidence>
<comment type="caution">
    <text evidence="10">The sequence shown here is derived from an EMBL/GenBank/DDBJ whole genome shotgun (WGS) entry which is preliminary data.</text>
</comment>
<evidence type="ECO:0000259" key="9">
    <source>
        <dbReference type="Pfam" id="PF02224"/>
    </source>
</evidence>
<keyword evidence="3 8" id="KW-0547">Nucleotide-binding</keyword>
<feature type="domain" description="Cytidylate kinase" evidence="9">
    <location>
        <begin position="5"/>
        <end position="218"/>
    </location>
</feature>
<comment type="catalytic activity">
    <reaction evidence="7 8">
        <text>CMP + ATP = CDP + ADP</text>
        <dbReference type="Rhea" id="RHEA:11600"/>
        <dbReference type="ChEBI" id="CHEBI:30616"/>
        <dbReference type="ChEBI" id="CHEBI:58069"/>
        <dbReference type="ChEBI" id="CHEBI:60377"/>
        <dbReference type="ChEBI" id="CHEBI:456216"/>
        <dbReference type="EC" id="2.7.4.25"/>
    </reaction>
</comment>
<dbReference type="HAMAP" id="MF_00238">
    <property type="entry name" value="Cytidyl_kinase_type1"/>
    <property type="match status" value="1"/>
</dbReference>
<comment type="similarity">
    <text evidence="1 8">Belongs to the cytidylate kinase family. Type 1 subfamily.</text>
</comment>
<dbReference type="GO" id="GO:0005524">
    <property type="term" value="F:ATP binding"/>
    <property type="evidence" value="ECO:0007669"/>
    <property type="project" value="UniProtKB-UniRule"/>
</dbReference>
<proteinExistence type="inferred from homology"/>
<evidence type="ECO:0000256" key="1">
    <source>
        <dbReference type="ARBA" id="ARBA00009427"/>
    </source>
</evidence>
<dbReference type="NCBIfam" id="TIGR00017">
    <property type="entry name" value="cmk"/>
    <property type="match status" value="1"/>
</dbReference>
<evidence type="ECO:0000313" key="10">
    <source>
        <dbReference type="EMBL" id="MBC8178525.1"/>
    </source>
</evidence>
<dbReference type="EMBL" id="JACNJD010000284">
    <property type="protein sequence ID" value="MBC8178525.1"/>
    <property type="molecule type" value="Genomic_DNA"/>
</dbReference>
<comment type="subcellular location">
    <subcellularLocation>
        <location evidence="8">Cytoplasm</location>
    </subcellularLocation>
</comment>
<dbReference type="GO" id="GO:0005829">
    <property type="term" value="C:cytosol"/>
    <property type="evidence" value="ECO:0007669"/>
    <property type="project" value="TreeGrafter"/>
</dbReference>
<evidence type="ECO:0000256" key="2">
    <source>
        <dbReference type="ARBA" id="ARBA00022679"/>
    </source>
</evidence>
<dbReference type="GO" id="GO:0036431">
    <property type="term" value="F:dCMP kinase activity"/>
    <property type="evidence" value="ECO:0007669"/>
    <property type="project" value="InterPro"/>
</dbReference>
<dbReference type="Gene3D" id="3.40.50.300">
    <property type="entry name" value="P-loop containing nucleotide triphosphate hydrolases"/>
    <property type="match status" value="1"/>
</dbReference>
<dbReference type="InterPro" id="IPR027417">
    <property type="entry name" value="P-loop_NTPase"/>
</dbReference>
<evidence type="ECO:0000256" key="5">
    <source>
        <dbReference type="ARBA" id="ARBA00022840"/>
    </source>
</evidence>
<dbReference type="SUPFAM" id="SSF52540">
    <property type="entry name" value="P-loop containing nucleoside triphosphate hydrolases"/>
    <property type="match status" value="1"/>
</dbReference>
<dbReference type="Proteomes" id="UP000650524">
    <property type="component" value="Unassembled WGS sequence"/>
</dbReference>
<accession>A0A8J6N3H2</accession>
<organism evidence="10 11">
    <name type="scientific">Candidatus Desulfacyla euxinica</name>
    <dbReference type="NCBI Taxonomy" id="2841693"/>
    <lineage>
        <taxon>Bacteria</taxon>
        <taxon>Deltaproteobacteria</taxon>
        <taxon>Candidatus Desulfacyla</taxon>
    </lineage>
</organism>
<dbReference type="AlphaFoldDB" id="A0A8J6N3H2"/>
<feature type="binding site" evidence="8">
    <location>
        <begin position="9"/>
        <end position="17"/>
    </location>
    <ligand>
        <name>ATP</name>
        <dbReference type="ChEBI" id="CHEBI:30616"/>
    </ligand>
</feature>
<keyword evidence="8" id="KW-0963">Cytoplasm</keyword>
<dbReference type="PANTHER" id="PTHR21299:SF2">
    <property type="entry name" value="CYTIDYLATE KINASE"/>
    <property type="match status" value="1"/>
</dbReference>
<dbReference type="InterPro" id="IPR003136">
    <property type="entry name" value="Cytidylate_kin"/>
</dbReference>
<dbReference type="Pfam" id="PF02224">
    <property type="entry name" value="Cytidylate_kin"/>
    <property type="match status" value="1"/>
</dbReference>
<evidence type="ECO:0000256" key="6">
    <source>
        <dbReference type="ARBA" id="ARBA00047615"/>
    </source>
</evidence>
<dbReference type="CDD" id="cd02020">
    <property type="entry name" value="CMPK"/>
    <property type="match status" value="1"/>
</dbReference>
<evidence type="ECO:0000256" key="4">
    <source>
        <dbReference type="ARBA" id="ARBA00022777"/>
    </source>
</evidence>
<dbReference type="PANTHER" id="PTHR21299">
    <property type="entry name" value="CYTIDYLATE KINASE/PANTOATE-BETA-ALANINE LIGASE"/>
    <property type="match status" value="1"/>
</dbReference>
<gene>
    <name evidence="8" type="primary">cmk</name>
    <name evidence="10" type="ORF">H8E19_14055</name>
</gene>
<name>A0A8J6N3H2_9DELT</name>
<sequence length="220" mass="24329">MNHIITIDGPAGSGKSTISRILAKKIGYSYLDTGAMYRAVALVAKRNGVDFDDGKRLGILCNSLNLRFDKDGDPPRLLLGKEDISSLIRSPEIDMLSSKVSAVGEVREAMTGLQRKIAKGEGYVAEGRDMGTVVFPEAAWKFYLTASSDVRAGRRYEELLERGEKALKNIVKTNLKKRDHQDRMRPLAPLKPAEDALIIDSTTLTIEEVVEVMLSYLKQS</sequence>